<keyword evidence="1" id="KW-0812">Transmembrane</keyword>
<reference evidence="2 3" key="1">
    <citation type="submission" date="2019-03" db="EMBL/GenBank/DDBJ databases">
        <title>Genomic Encyclopedia of Type Strains, Phase IV (KMG-IV): sequencing the most valuable type-strain genomes for metagenomic binning, comparative biology and taxonomic classification.</title>
        <authorList>
            <person name="Goeker M."/>
        </authorList>
    </citation>
    <scope>NUCLEOTIDE SEQUENCE [LARGE SCALE GENOMIC DNA]</scope>
    <source>
        <strain evidence="2 3">DSM 24455</strain>
    </source>
</reference>
<dbReference type="EMBL" id="SOAZ01000005">
    <property type="protein sequence ID" value="TDT61951.1"/>
    <property type="molecule type" value="Genomic_DNA"/>
</dbReference>
<name>A0A4R7KRE6_9CLOT</name>
<sequence>MEIIQILAIALIAAVILTLLKKEKPEIAIQISLAVGIVIFLFMLGKITLVIESVQQIALKANISPTYLNIILKIIGITYLASLGIEMCRDAEQNAIASKIEFAAKIIIISLAIPIVMAVMDMILKIMP</sequence>
<feature type="transmembrane region" description="Helical" evidence="1">
    <location>
        <begin position="102"/>
        <end position="124"/>
    </location>
</feature>
<keyword evidence="1" id="KW-0472">Membrane</keyword>
<dbReference type="NCBIfam" id="TIGR02849">
    <property type="entry name" value="spore_III_AD"/>
    <property type="match status" value="1"/>
</dbReference>
<dbReference type="RefSeq" id="WP_133627582.1">
    <property type="nucleotide sequence ID" value="NZ_SOAZ01000005.1"/>
</dbReference>
<evidence type="ECO:0000256" key="1">
    <source>
        <dbReference type="SAM" id="Phobius"/>
    </source>
</evidence>
<organism evidence="2 3">
    <name type="scientific">Fonticella tunisiensis</name>
    <dbReference type="NCBI Taxonomy" id="1096341"/>
    <lineage>
        <taxon>Bacteria</taxon>
        <taxon>Bacillati</taxon>
        <taxon>Bacillota</taxon>
        <taxon>Clostridia</taxon>
        <taxon>Eubacteriales</taxon>
        <taxon>Clostridiaceae</taxon>
        <taxon>Fonticella</taxon>
    </lineage>
</organism>
<dbReference type="Proteomes" id="UP000295325">
    <property type="component" value="Unassembled WGS sequence"/>
</dbReference>
<evidence type="ECO:0000313" key="2">
    <source>
        <dbReference type="EMBL" id="TDT61951.1"/>
    </source>
</evidence>
<dbReference type="OrthoDB" id="1682150at2"/>
<proteinExistence type="predicted"/>
<dbReference type="AlphaFoldDB" id="A0A4R7KRE6"/>
<dbReference type="Pfam" id="PF06686">
    <property type="entry name" value="SpoIIIAC"/>
    <property type="match status" value="2"/>
</dbReference>
<dbReference type="InterPro" id="IPR025664">
    <property type="entry name" value="Spore_III_AC/AD"/>
</dbReference>
<gene>
    <name evidence="2" type="ORF">EDD71_105131</name>
</gene>
<feature type="transmembrane region" description="Helical" evidence="1">
    <location>
        <begin position="31"/>
        <end position="51"/>
    </location>
</feature>
<feature type="transmembrane region" description="Helical" evidence="1">
    <location>
        <begin position="63"/>
        <end position="82"/>
    </location>
</feature>
<dbReference type="InterPro" id="IPR014211">
    <property type="entry name" value="Spore_III_AD"/>
</dbReference>
<evidence type="ECO:0000313" key="3">
    <source>
        <dbReference type="Proteomes" id="UP000295325"/>
    </source>
</evidence>
<protein>
    <submittedName>
        <fullName evidence="2">Stage III sporulation protein AD</fullName>
    </submittedName>
</protein>
<comment type="caution">
    <text evidence="2">The sequence shown here is derived from an EMBL/GenBank/DDBJ whole genome shotgun (WGS) entry which is preliminary data.</text>
</comment>
<accession>A0A4R7KRE6</accession>
<keyword evidence="3" id="KW-1185">Reference proteome</keyword>
<keyword evidence="1" id="KW-1133">Transmembrane helix</keyword>